<keyword evidence="11 19" id="KW-0863">Zinc-finger</keyword>
<keyword evidence="12" id="KW-0833">Ubl conjugation pathway</keyword>
<evidence type="ECO:0000256" key="20">
    <source>
        <dbReference type="SAM" id="MobiDB-lite"/>
    </source>
</evidence>
<evidence type="ECO:0000256" key="10">
    <source>
        <dbReference type="ARBA" id="ARBA00022723"/>
    </source>
</evidence>
<evidence type="ECO:0000256" key="17">
    <source>
        <dbReference type="ARBA" id="ARBA00023140"/>
    </source>
</evidence>
<feature type="compositionally biased region" description="Low complexity" evidence="20">
    <location>
        <begin position="1"/>
        <end position="10"/>
    </location>
</feature>
<dbReference type="GO" id="GO:0005778">
    <property type="term" value="C:peroxisomal membrane"/>
    <property type="evidence" value="ECO:0007669"/>
    <property type="project" value="UniProtKB-SubCell"/>
</dbReference>
<dbReference type="EC" id="2.3.2.27" evidence="5"/>
<name>W9WD56_9EURO</name>
<reference evidence="22 23" key="1">
    <citation type="submission" date="2013-03" db="EMBL/GenBank/DDBJ databases">
        <title>The Genome Sequence of Cladophialophora psammophila CBS 110553.</title>
        <authorList>
            <consortium name="The Broad Institute Genomics Platform"/>
            <person name="Cuomo C."/>
            <person name="de Hoog S."/>
            <person name="Gorbushina A."/>
            <person name="Walker B."/>
            <person name="Young S.K."/>
            <person name="Zeng Q."/>
            <person name="Gargeya S."/>
            <person name="Fitzgerald M."/>
            <person name="Haas B."/>
            <person name="Abouelleil A."/>
            <person name="Allen A.W."/>
            <person name="Alvarado L."/>
            <person name="Arachchi H.M."/>
            <person name="Berlin A.M."/>
            <person name="Chapman S.B."/>
            <person name="Gainer-Dewar J."/>
            <person name="Goldberg J."/>
            <person name="Griggs A."/>
            <person name="Gujja S."/>
            <person name="Hansen M."/>
            <person name="Howarth C."/>
            <person name="Imamovic A."/>
            <person name="Ireland A."/>
            <person name="Larimer J."/>
            <person name="McCowan C."/>
            <person name="Murphy C."/>
            <person name="Pearson M."/>
            <person name="Poon T.W."/>
            <person name="Priest M."/>
            <person name="Roberts A."/>
            <person name="Saif S."/>
            <person name="Shea T."/>
            <person name="Sisk P."/>
            <person name="Sykes S."/>
            <person name="Wortman J."/>
            <person name="Nusbaum C."/>
            <person name="Birren B."/>
        </authorList>
    </citation>
    <scope>NUCLEOTIDE SEQUENCE [LARGE SCALE GENOMIC DNA]</scope>
    <source>
        <strain evidence="22 23">CBS 110553</strain>
    </source>
</reference>
<evidence type="ECO:0000256" key="2">
    <source>
        <dbReference type="ARBA" id="ARBA00004585"/>
    </source>
</evidence>
<dbReference type="PANTHER" id="PTHR23350:SF0">
    <property type="entry name" value="PEROXISOME BIOGENESIS FACTOR 10"/>
    <property type="match status" value="1"/>
</dbReference>
<evidence type="ECO:0000256" key="1">
    <source>
        <dbReference type="ARBA" id="ARBA00000900"/>
    </source>
</evidence>
<organism evidence="22 23">
    <name type="scientific">Cladophialophora psammophila CBS 110553</name>
    <dbReference type="NCBI Taxonomy" id="1182543"/>
    <lineage>
        <taxon>Eukaryota</taxon>
        <taxon>Fungi</taxon>
        <taxon>Dikarya</taxon>
        <taxon>Ascomycota</taxon>
        <taxon>Pezizomycotina</taxon>
        <taxon>Eurotiomycetes</taxon>
        <taxon>Chaetothyriomycetidae</taxon>
        <taxon>Chaetothyriales</taxon>
        <taxon>Herpotrichiellaceae</taxon>
        <taxon>Cladophialophora</taxon>
    </lineage>
</organism>
<evidence type="ECO:0000256" key="7">
    <source>
        <dbReference type="ARBA" id="ARBA00022593"/>
    </source>
</evidence>
<dbReference type="AlphaFoldDB" id="W9WD56"/>
<feature type="domain" description="RING-type" evidence="21">
    <location>
        <begin position="345"/>
        <end position="383"/>
    </location>
</feature>
<keyword evidence="14" id="KW-0653">Protein transport</keyword>
<evidence type="ECO:0000256" key="14">
    <source>
        <dbReference type="ARBA" id="ARBA00022927"/>
    </source>
</evidence>
<dbReference type="EMBL" id="AMGX01000021">
    <property type="protein sequence ID" value="EXJ66052.1"/>
    <property type="molecule type" value="Genomic_DNA"/>
</dbReference>
<sequence length="396" mass="43756">MTDQPLSSSISPPPASVPAPPSASMEYPFATSPDILRTHQKDAYITGSISSQASTILRALLGARFAHKYSEATNHLSELLYLCITTLLGNRTLGEEYCDVIQVEDDTLRLAGLGRRVGYIASVVFAPWILGKSLPALRRRLRSKLEWNIEHAKQKDRHHRHPSSPRSLKVQEYILKHLDTLTSPQPIYALSLAIFYFTGAYYHIAKRLFGLRYVFTKQIKPNEERVGYEVLGVLLVLQMAVQSALHIRETYVEATTTASTTTGGGTKEEAITAAMLANGVEIPIPSSLETSSTGGHLLTAVSMPSYLPPGLAANTATPILDTPRYALEDHDETMAWIPAGHQRKCTLCLEPFRDPSVTTCGHVFCWTCVQDWVKEKAECPLCRQSVLSQKVLPLRG</sequence>
<comment type="similarity">
    <text evidence="4">Belongs to the pex2/pex10/pex12 family.</text>
</comment>
<evidence type="ECO:0000313" key="23">
    <source>
        <dbReference type="Proteomes" id="UP000019471"/>
    </source>
</evidence>
<evidence type="ECO:0000256" key="3">
    <source>
        <dbReference type="ARBA" id="ARBA00004906"/>
    </source>
</evidence>
<keyword evidence="16" id="KW-0472">Membrane</keyword>
<dbReference type="STRING" id="1182543.W9WD56"/>
<dbReference type="InterPro" id="IPR017907">
    <property type="entry name" value="Znf_RING_CS"/>
</dbReference>
<keyword evidence="8" id="KW-0808">Transferase</keyword>
<dbReference type="InterPro" id="IPR025654">
    <property type="entry name" value="PEX2/10"/>
</dbReference>
<dbReference type="InterPro" id="IPR001841">
    <property type="entry name" value="Znf_RING"/>
</dbReference>
<evidence type="ECO:0000256" key="13">
    <source>
        <dbReference type="ARBA" id="ARBA00022833"/>
    </source>
</evidence>
<keyword evidence="9" id="KW-0812">Transmembrane</keyword>
<evidence type="ECO:0000256" key="15">
    <source>
        <dbReference type="ARBA" id="ARBA00022989"/>
    </source>
</evidence>
<dbReference type="FunFam" id="3.30.40.10:FF:000395">
    <property type="entry name" value="Putative Peroxisome biosynthesis protein (Peroxin-10)"/>
    <property type="match status" value="1"/>
</dbReference>
<dbReference type="Pfam" id="PF04757">
    <property type="entry name" value="Pex2_Pex12"/>
    <property type="match status" value="1"/>
</dbReference>
<keyword evidence="23" id="KW-1185">Reference proteome</keyword>
<dbReference type="GO" id="GO:0016562">
    <property type="term" value="P:protein import into peroxisome matrix, receptor recycling"/>
    <property type="evidence" value="ECO:0007669"/>
    <property type="project" value="UniProtKB-ARBA"/>
</dbReference>
<dbReference type="OrthoDB" id="6270329at2759"/>
<evidence type="ECO:0000256" key="12">
    <source>
        <dbReference type="ARBA" id="ARBA00022786"/>
    </source>
</evidence>
<evidence type="ECO:0000313" key="22">
    <source>
        <dbReference type="EMBL" id="EXJ66052.1"/>
    </source>
</evidence>
<dbReference type="GO" id="GO:0008270">
    <property type="term" value="F:zinc ion binding"/>
    <property type="evidence" value="ECO:0007669"/>
    <property type="project" value="UniProtKB-KW"/>
</dbReference>
<dbReference type="SUPFAM" id="SSF57850">
    <property type="entry name" value="RING/U-box"/>
    <property type="match status" value="1"/>
</dbReference>
<dbReference type="PROSITE" id="PS50089">
    <property type="entry name" value="ZF_RING_2"/>
    <property type="match status" value="1"/>
</dbReference>
<feature type="region of interest" description="Disordered" evidence="20">
    <location>
        <begin position="1"/>
        <end position="23"/>
    </location>
</feature>
<gene>
    <name evidence="22" type="ORF">A1O5_10666</name>
</gene>
<evidence type="ECO:0000256" key="5">
    <source>
        <dbReference type="ARBA" id="ARBA00012483"/>
    </source>
</evidence>
<dbReference type="Gene3D" id="3.30.40.10">
    <property type="entry name" value="Zinc/RING finger domain, C3HC4 (zinc finger)"/>
    <property type="match status" value="1"/>
</dbReference>
<evidence type="ECO:0000256" key="11">
    <source>
        <dbReference type="ARBA" id="ARBA00022771"/>
    </source>
</evidence>
<evidence type="ECO:0000256" key="19">
    <source>
        <dbReference type="PROSITE-ProRule" id="PRU00175"/>
    </source>
</evidence>
<dbReference type="InterPro" id="IPR013083">
    <property type="entry name" value="Znf_RING/FYVE/PHD"/>
</dbReference>
<dbReference type="SMART" id="SM00184">
    <property type="entry name" value="RING"/>
    <property type="match status" value="1"/>
</dbReference>
<evidence type="ECO:0000256" key="16">
    <source>
        <dbReference type="ARBA" id="ARBA00023136"/>
    </source>
</evidence>
<dbReference type="RefSeq" id="XP_007749432.1">
    <property type="nucleotide sequence ID" value="XM_007751242.1"/>
</dbReference>
<keyword evidence="10" id="KW-0479">Metal-binding</keyword>
<dbReference type="eggNOG" id="KOG0317">
    <property type="taxonomic scope" value="Eukaryota"/>
</dbReference>
<comment type="caution">
    <text evidence="22">The sequence shown here is derived from an EMBL/GenBank/DDBJ whole genome shotgun (WGS) entry which is preliminary data.</text>
</comment>
<accession>W9WD56</accession>
<feature type="compositionally biased region" description="Pro residues" evidence="20">
    <location>
        <begin position="11"/>
        <end position="21"/>
    </location>
</feature>
<dbReference type="Proteomes" id="UP000019471">
    <property type="component" value="Unassembled WGS sequence"/>
</dbReference>
<dbReference type="Pfam" id="PF13639">
    <property type="entry name" value="zf-RING_2"/>
    <property type="match status" value="1"/>
</dbReference>
<keyword evidence="13" id="KW-0862">Zinc</keyword>
<evidence type="ECO:0000256" key="9">
    <source>
        <dbReference type="ARBA" id="ARBA00022692"/>
    </source>
</evidence>
<dbReference type="CDD" id="cd16527">
    <property type="entry name" value="RING-HC_PEX10"/>
    <property type="match status" value="1"/>
</dbReference>
<dbReference type="HOGENOM" id="CLU_041707_2_0_1"/>
<keyword evidence="7" id="KW-0962">Peroxisome biogenesis</keyword>
<comment type="subcellular location">
    <subcellularLocation>
        <location evidence="2">Peroxisome membrane</location>
        <topology evidence="2">Multi-pass membrane protein</topology>
    </subcellularLocation>
</comment>
<proteinExistence type="inferred from homology"/>
<evidence type="ECO:0000259" key="21">
    <source>
        <dbReference type="PROSITE" id="PS50089"/>
    </source>
</evidence>
<protein>
    <recommendedName>
        <fullName evidence="5">RING-type E3 ubiquitin transferase</fullName>
        <ecNumber evidence="5">2.3.2.27</ecNumber>
    </recommendedName>
    <alternativeName>
        <fullName evidence="18">Peroxin-10</fullName>
    </alternativeName>
</protein>
<dbReference type="GO" id="GO:0061630">
    <property type="term" value="F:ubiquitin protein ligase activity"/>
    <property type="evidence" value="ECO:0007669"/>
    <property type="project" value="UniProtKB-EC"/>
</dbReference>
<keyword evidence="17" id="KW-0576">Peroxisome</keyword>
<dbReference type="GO" id="GO:0016567">
    <property type="term" value="P:protein ubiquitination"/>
    <property type="evidence" value="ECO:0007669"/>
    <property type="project" value="UniProtKB-ARBA"/>
</dbReference>
<evidence type="ECO:0000256" key="6">
    <source>
        <dbReference type="ARBA" id="ARBA00022448"/>
    </source>
</evidence>
<dbReference type="PROSITE" id="PS00518">
    <property type="entry name" value="ZF_RING_1"/>
    <property type="match status" value="1"/>
</dbReference>
<evidence type="ECO:0000256" key="18">
    <source>
        <dbReference type="ARBA" id="ARBA00041230"/>
    </source>
</evidence>
<dbReference type="GeneID" id="19195359"/>
<comment type="catalytic activity">
    <reaction evidence="1">
        <text>S-ubiquitinyl-[E2 ubiquitin-conjugating enzyme]-L-cysteine + [acceptor protein]-L-lysine = [E2 ubiquitin-conjugating enzyme]-L-cysteine + N(6)-ubiquitinyl-[acceptor protein]-L-lysine.</text>
        <dbReference type="EC" id="2.3.2.27"/>
    </reaction>
</comment>
<keyword evidence="6" id="KW-0813">Transport</keyword>
<keyword evidence="15" id="KW-1133">Transmembrane helix</keyword>
<dbReference type="PANTHER" id="PTHR23350">
    <property type="entry name" value="PEROXISOME ASSEMBLY PROTEIN 10"/>
    <property type="match status" value="1"/>
</dbReference>
<evidence type="ECO:0000256" key="8">
    <source>
        <dbReference type="ARBA" id="ARBA00022679"/>
    </source>
</evidence>
<dbReference type="InterPro" id="IPR006845">
    <property type="entry name" value="Pex_N"/>
</dbReference>
<evidence type="ECO:0000256" key="4">
    <source>
        <dbReference type="ARBA" id="ARBA00008704"/>
    </source>
</evidence>
<comment type="pathway">
    <text evidence="3">Protein modification; protein ubiquitination.</text>
</comment>